<comment type="caution">
    <text evidence="2">The sequence shown here is derived from an EMBL/GenBank/DDBJ whole genome shotgun (WGS) entry which is preliminary data.</text>
</comment>
<feature type="region of interest" description="Disordered" evidence="1">
    <location>
        <begin position="250"/>
        <end position="365"/>
    </location>
</feature>
<gene>
    <name evidence="2" type="ORF">A9F13_09g00539</name>
</gene>
<evidence type="ECO:0000256" key="1">
    <source>
        <dbReference type="SAM" id="MobiDB-lite"/>
    </source>
</evidence>
<feature type="compositionally biased region" description="Basic and acidic residues" evidence="1">
    <location>
        <begin position="271"/>
        <end position="302"/>
    </location>
</feature>
<sequence>MVQNSKEVSSLRESSAKAKAACDSLTKLLKIARLISNGQDVDTTELKMAQKQALLDSFKVKKLHRDHKEWENATKEQFVEKEIKAYNRKYAQISRLHSANTILESKYAELRKSVQLPKFHFSIQTLEQFEGGKLLQYLKKDSAGNYPRKVQVSEIFSLDRNSVLPNPEFAEFNKLVNLEYRLRMRMQIKYEVLLRVKSHLTAKNSQWSARDSSLNQFITRDLAKMIAEVEKIKTSEYEDLKYYEDDFDMESEEHLEESRSNDELEGDMEPDAEHRGGGELDNNHEEFEGEHVPEAEGEHVPEVEEESKPDERLYEAEAESPKDEEATDEQSRHIEGDGEAEISQPSDAEKPMPERHLQDDEMILD</sequence>
<organism evidence="2 3">
    <name type="scientific">Clavispora lusitaniae</name>
    <name type="common">Candida lusitaniae</name>
    <dbReference type="NCBI Taxonomy" id="36911"/>
    <lineage>
        <taxon>Eukaryota</taxon>
        <taxon>Fungi</taxon>
        <taxon>Dikarya</taxon>
        <taxon>Ascomycota</taxon>
        <taxon>Saccharomycotina</taxon>
        <taxon>Pichiomycetes</taxon>
        <taxon>Metschnikowiaceae</taxon>
        <taxon>Clavispora</taxon>
    </lineage>
</organism>
<evidence type="ECO:0000313" key="2">
    <source>
        <dbReference type="EMBL" id="OVF08132.1"/>
    </source>
</evidence>
<feature type="compositionally biased region" description="Basic and acidic residues" evidence="1">
    <location>
        <begin position="347"/>
        <end position="359"/>
    </location>
</feature>
<dbReference type="AlphaFoldDB" id="A0AA91T1M8"/>
<evidence type="ECO:0000313" key="3">
    <source>
        <dbReference type="Proteomes" id="UP000195602"/>
    </source>
</evidence>
<dbReference type="EMBL" id="LYUB02000009">
    <property type="protein sequence ID" value="OVF08132.1"/>
    <property type="molecule type" value="Genomic_DNA"/>
</dbReference>
<feature type="compositionally biased region" description="Basic and acidic residues" evidence="1">
    <location>
        <begin position="309"/>
        <end position="336"/>
    </location>
</feature>
<accession>A0AA91T1M8</accession>
<protein>
    <submittedName>
        <fullName evidence="2">Uncharacterized protein</fullName>
    </submittedName>
</protein>
<reference evidence="2 3" key="1">
    <citation type="submission" date="2017-04" db="EMBL/GenBank/DDBJ databases">
        <title>Draft genome of the yeast Clavispora lusitaniae type strain CBS 6936.</title>
        <authorList>
            <person name="Durrens P."/>
            <person name="Klopp C."/>
            <person name="Biteau N."/>
            <person name="Fitton-Ouhabi V."/>
            <person name="Dementhon K."/>
            <person name="Accoceberry I."/>
            <person name="Sherman D.J."/>
            <person name="Noel T."/>
        </authorList>
    </citation>
    <scope>NUCLEOTIDE SEQUENCE [LARGE SCALE GENOMIC DNA]</scope>
    <source>
        <strain evidence="2 3">CBS 6936</strain>
    </source>
</reference>
<name>A0AA91T1M8_CLALS</name>
<proteinExistence type="predicted"/>
<dbReference type="KEGG" id="clus:A9F13_09g00539"/>
<dbReference type="Proteomes" id="UP000195602">
    <property type="component" value="Unassembled WGS sequence"/>
</dbReference>